<dbReference type="InterPro" id="IPR055372">
    <property type="entry name" value="CBM96"/>
</dbReference>
<evidence type="ECO:0000313" key="7">
    <source>
        <dbReference type="EMBL" id="OKL36232.1"/>
    </source>
</evidence>
<evidence type="ECO:0000313" key="8">
    <source>
        <dbReference type="Proteomes" id="UP000186524"/>
    </source>
</evidence>
<dbReference type="InterPro" id="IPR045351">
    <property type="entry name" value="DUF6531"/>
</dbReference>
<dbReference type="OrthoDB" id="1432909at2"/>
<name>A0A1Q5P264_9BACI</name>
<feature type="domain" description="Carbohydrate-binding module family 96" evidence="6">
    <location>
        <begin position="299"/>
        <end position="389"/>
    </location>
</feature>
<comment type="subcellular location">
    <subcellularLocation>
        <location evidence="1">Secreted</location>
    </subcellularLocation>
</comment>
<dbReference type="EMBL" id="MRWQ01000009">
    <property type="protein sequence ID" value="OKL36232.1"/>
    <property type="molecule type" value="Genomic_DNA"/>
</dbReference>
<organism evidence="7 8">
    <name type="scientific">Domibacillus mangrovi</name>
    <dbReference type="NCBI Taxonomy" id="1714354"/>
    <lineage>
        <taxon>Bacteria</taxon>
        <taxon>Bacillati</taxon>
        <taxon>Bacillota</taxon>
        <taxon>Bacilli</taxon>
        <taxon>Bacillales</taxon>
        <taxon>Bacillaceae</taxon>
        <taxon>Domibacillus</taxon>
    </lineage>
</organism>
<sequence>MKKYIASVIATVMICSMITPFGPVEARPKEKEKDIVPVLQKEVEIVEERTATSQVFQQEDGSYRMEISPEPIHVQDEKTEKWEKIDNTLTKKETGRFHNQKNDFDASFATVSESEEPLLSVNLEGKTIEIDRIEQNGQSLEAAKAEVEENKITYEDIYPNTDLTYTVGNSAVKEDIVLKEKPAADQLLEYSFQFELNGLNLAEEDGYFYLVDDRSKERVFAIEKPFMMDSAIPDGFVSNMELPMPEGAWSDQIGMEAVQNGNKLSITLKPDVEWLTSPDRVYPVTIDPTIKVYQPKNDLNDTTIRSALPDTTGGADTELGTGLHQSGSTSNIVRSLIQFDTGALPKGAKIMSAQLNMRLSSVWNNTASTIQLFEMSKAWEENRATWNRRTLSALWTNTGGDYIPAVLSHQTIGALDTSLPEPPLFKWPIKADIVQKWVDQPSQNIGLMLKAQNETLATYKKFYSGDASGSTGALKYSPKLSIVYYPVSRLGLESYWSYAEHELSDGQGYVNLGTGNLVLESTDFSVTGRGNSGFSFSRTYNSKAVEDSPIGYGWSFIGSESVSQFPNNDVIYQEGDGTVHLFTYDTATGKYIAPPGLYLTLTKANTDSFVLTDYNGNRIVFRDLIKDPEAPSRIYRIDYEEDRNL</sequence>
<dbReference type="RefSeq" id="WP_143180120.1">
    <property type="nucleotide sequence ID" value="NZ_MRWQ01000009.1"/>
</dbReference>
<evidence type="ECO:0000259" key="6">
    <source>
        <dbReference type="Pfam" id="PF24517"/>
    </source>
</evidence>
<reference evidence="7 8" key="1">
    <citation type="submission" date="2016-12" db="EMBL/GenBank/DDBJ databases">
        <title>Domibacillus sp. SAOS 44 whole genome sequencing.</title>
        <authorList>
            <person name="Verma A."/>
            <person name="Krishnamurthi S."/>
        </authorList>
    </citation>
    <scope>NUCLEOTIDE SEQUENCE [LARGE SCALE GENOMIC DNA]</scope>
    <source>
        <strain evidence="7 8">SAOS 44</strain>
    </source>
</reference>
<keyword evidence="2" id="KW-0964">Secreted</keyword>
<evidence type="ECO:0000256" key="2">
    <source>
        <dbReference type="ARBA" id="ARBA00022525"/>
    </source>
</evidence>
<feature type="coiled-coil region" evidence="4">
    <location>
        <begin position="123"/>
        <end position="150"/>
    </location>
</feature>
<evidence type="ECO:0000256" key="3">
    <source>
        <dbReference type="ARBA" id="ARBA00022729"/>
    </source>
</evidence>
<dbReference type="Pfam" id="PF20148">
    <property type="entry name" value="DUF6531"/>
    <property type="match status" value="1"/>
</dbReference>
<evidence type="ECO:0000256" key="4">
    <source>
        <dbReference type="SAM" id="Coils"/>
    </source>
</evidence>
<keyword evidence="4" id="KW-0175">Coiled coil</keyword>
<feature type="domain" description="DUF6531" evidence="5">
    <location>
        <begin position="510"/>
        <end position="582"/>
    </location>
</feature>
<evidence type="ECO:0000259" key="5">
    <source>
        <dbReference type="Pfam" id="PF20148"/>
    </source>
</evidence>
<feature type="non-terminal residue" evidence="7">
    <location>
        <position position="645"/>
    </location>
</feature>
<dbReference type="STRING" id="1714354.BLL40_11525"/>
<proteinExistence type="predicted"/>
<dbReference type="AlphaFoldDB" id="A0A1Q5P264"/>
<dbReference type="Proteomes" id="UP000186524">
    <property type="component" value="Unassembled WGS sequence"/>
</dbReference>
<dbReference type="NCBIfam" id="NF033679">
    <property type="entry name" value="DNRLRE_dom"/>
    <property type="match status" value="1"/>
</dbReference>
<evidence type="ECO:0000256" key="1">
    <source>
        <dbReference type="ARBA" id="ARBA00004613"/>
    </source>
</evidence>
<evidence type="ECO:0008006" key="9">
    <source>
        <dbReference type="Google" id="ProtNLM"/>
    </source>
</evidence>
<keyword evidence="3" id="KW-0732">Signal</keyword>
<keyword evidence="8" id="KW-1185">Reference proteome</keyword>
<dbReference type="GO" id="GO:0005576">
    <property type="term" value="C:extracellular region"/>
    <property type="evidence" value="ECO:0007669"/>
    <property type="project" value="UniProtKB-SubCell"/>
</dbReference>
<accession>A0A1Q5P264</accession>
<gene>
    <name evidence="7" type="ORF">BLL40_11525</name>
</gene>
<protein>
    <recommendedName>
        <fullName evidence="9">DNRLRE domain-containing protein</fullName>
    </recommendedName>
</protein>
<comment type="caution">
    <text evidence="7">The sequence shown here is derived from an EMBL/GenBank/DDBJ whole genome shotgun (WGS) entry which is preliminary data.</text>
</comment>
<dbReference type="Pfam" id="PF24517">
    <property type="entry name" value="CBM96"/>
    <property type="match status" value="1"/>
</dbReference>